<proteinExistence type="predicted"/>
<accession>A0A0F9LR42</accession>
<keyword evidence="4" id="KW-0411">Iron-sulfur</keyword>
<evidence type="ECO:0000256" key="3">
    <source>
        <dbReference type="ARBA" id="ARBA00023004"/>
    </source>
</evidence>
<dbReference type="Gene3D" id="3.20.20.70">
    <property type="entry name" value="Aldolase class I"/>
    <property type="match status" value="1"/>
</dbReference>
<comment type="caution">
    <text evidence="7">The sequence shown here is derived from an EMBL/GenBank/DDBJ whole genome shotgun (WGS) entry which is preliminary data.</text>
</comment>
<evidence type="ECO:0000256" key="1">
    <source>
        <dbReference type="ARBA" id="ARBA00022691"/>
    </source>
</evidence>
<dbReference type="InterPro" id="IPR007197">
    <property type="entry name" value="rSAM"/>
</dbReference>
<feature type="compositionally biased region" description="Basic residues" evidence="5">
    <location>
        <begin position="585"/>
        <end position="595"/>
    </location>
</feature>
<keyword evidence="3" id="KW-0408">Iron</keyword>
<dbReference type="CDD" id="cd21128">
    <property type="entry name" value="SPASM_rSAM"/>
    <property type="match status" value="1"/>
</dbReference>
<keyword evidence="1" id="KW-0949">S-adenosyl-L-methionine</keyword>
<dbReference type="EMBL" id="LAZR01011854">
    <property type="protein sequence ID" value="KKM57158.1"/>
    <property type="molecule type" value="Genomic_DNA"/>
</dbReference>
<dbReference type="SFLD" id="SFLDG01067">
    <property type="entry name" value="SPASM/twitch_domain_containing"/>
    <property type="match status" value="1"/>
</dbReference>
<protein>
    <recommendedName>
        <fullName evidence="6">Radical SAM core domain-containing protein</fullName>
    </recommendedName>
</protein>
<keyword evidence="2" id="KW-0479">Metal-binding</keyword>
<evidence type="ECO:0000256" key="2">
    <source>
        <dbReference type="ARBA" id="ARBA00022723"/>
    </source>
</evidence>
<sequence>MDNSKLVSISAYFRHLLPKGIQEKILFIFIRRYLDLLANTKGKEEFLERFDQILEGLSVNAGASESRSAIQVIRESLQGEQLATLIRKRFSPEELERLQANLLIDKLSSPYTLLIQLLIQHRLSKSSRDKLAETFFCKWITDNKRDGLEKEGFQAPWFFVISPLRACNLKCTGCYANAGGGPQIPYPILDRMLNEAKDLGIRFITISGGEPFYYKDRKVNKTILDLFREHDDLYYLVYTNGTALVGEKRPEEVSFSPAGRKRIEEGRQIARNVLGVENVGEILGKLGNVAPAVSQEGFQKETDERRGEGVYEATVRARKNLSSHGVLQGFSITVTHQNWQVVSGEEFVQDMVEKGVSFGWYFQYIPTGKDPDVSLMATPEEREKFRRRVWSLRNRYPIFMGDFWDDGPWVGSCISGGRKYFHINYDGAVEPCVFAQFHVTNIISEYEKKENRKVNVLKKIIQSPFFKEIRRRQLEFDNDLAPCMIIDHPKMLRDLVAGFSAKPRQGEGEIISRPDIVKFLDSYAEEYEKVTRPQFEKMLRGQYNTENVKLDEVIKSHHWRNRRRVELENKASRQRVHFSPEKTNIKKNKLNKKEV</sequence>
<organism evidence="7">
    <name type="scientific">marine sediment metagenome</name>
    <dbReference type="NCBI Taxonomy" id="412755"/>
    <lineage>
        <taxon>unclassified sequences</taxon>
        <taxon>metagenomes</taxon>
        <taxon>ecological metagenomes</taxon>
    </lineage>
</organism>
<dbReference type="SUPFAM" id="SSF102114">
    <property type="entry name" value="Radical SAM enzymes"/>
    <property type="match status" value="1"/>
</dbReference>
<dbReference type="CDD" id="cd01335">
    <property type="entry name" value="Radical_SAM"/>
    <property type="match status" value="1"/>
</dbReference>
<evidence type="ECO:0000259" key="6">
    <source>
        <dbReference type="Pfam" id="PF04055"/>
    </source>
</evidence>
<dbReference type="GO" id="GO:0051536">
    <property type="term" value="F:iron-sulfur cluster binding"/>
    <property type="evidence" value="ECO:0007669"/>
    <property type="project" value="UniProtKB-KW"/>
</dbReference>
<dbReference type="GO" id="GO:0003824">
    <property type="term" value="F:catalytic activity"/>
    <property type="evidence" value="ECO:0007669"/>
    <property type="project" value="InterPro"/>
</dbReference>
<dbReference type="PANTHER" id="PTHR43524:SF1">
    <property type="entry name" value="RADICAL SAM SUPERFAMILY PROTEIN"/>
    <property type="match status" value="1"/>
</dbReference>
<dbReference type="PANTHER" id="PTHR43524">
    <property type="entry name" value="RADICAL SAM SUPERFAMILY PROTEIN"/>
    <property type="match status" value="1"/>
</dbReference>
<dbReference type="InterPro" id="IPR013785">
    <property type="entry name" value="Aldolase_TIM"/>
</dbReference>
<evidence type="ECO:0000256" key="5">
    <source>
        <dbReference type="SAM" id="MobiDB-lite"/>
    </source>
</evidence>
<dbReference type="AlphaFoldDB" id="A0A0F9LR42"/>
<reference evidence="7" key="1">
    <citation type="journal article" date="2015" name="Nature">
        <title>Complex archaea that bridge the gap between prokaryotes and eukaryotes.</title>
        <authorList>
            <person name="Spang A."/>
            <person name="Saw J.H."/>
            <person name="Jorgensen S.L."/>
            <person name="Zaremba-Niedzwiedzka K."/>
            <person name="Martijn J."/>
            <person name="Lind A.E."/>
            <person name="van Eijk R."/>
            <person name="Schleper C."/>
            <person name="Guy L."/>
            <person name="Ettema T.J."/>
        </authorList>
    </citation>
    <scope>NUCLEOTIDE SEQUENCE</scope>
</reference>
<feature type="domain" description="Radical SAM core" evidence="6">
    <location>
        <begin position="161"/>
        <end position="328"/>
    </location>
</feature>
<name>A0A0F9LR42_9ZZZZ</name>
<evidence type="ECO:0000256" key="4">
    <source>
        <dbReference type="ARBA" id="ARBA00023014"/>
    </source>
</evidence>
<dbReference type="SFLD" id="SFLDS00029">
    <property type="entry name" value="Radical_SAM"/>
    <property type="match status" value="1"/>
</dbReference>
<feature type="region of interest" description="Disordered" evidence="5">
    <location>
        <begin position="570"/>
        <end position="595"/>
    </location>
</feature>
<evidence type="ECO:0000313" key="7">
    <source>
        <dbReference type="EMBL" id="KKM57158.1"/>
    </source>
</evidence>
<dbReference type="Pfam" id="PF04055">
    <property type="entry name" value="Radical_SAM"/>
    <property type="match status" value="1"/>
</dbReference>
<dbReference type="GO" id="GO:0046872">
    <property type="term" value="F:metal ion binding"/>
    <property type="evidence" value="ECO:0007669"/>
    <property type="project" value="UniProtKB-KW"/>
</dbReference>
<dbReference type="InterPro" id="IPR058240">
    <property type="entry name" value="rSAM_sf"/>
</dbReference>
<gene>
    <name evidence="7" type="ORF">LCGC14_1550810</name>
</gene>